<dbReference type="EC" id="6.1.1.11" evidence="2"/>
<dbReference type="Gene3D" id="1.10.287.40">
    <property type="entry name" value="Serine-tRNA synthetase, tRNA binding domain"/>
    <property type="match status" value="1"/>
</dbReference>
<sequence>MLDINLFREDRGGNPEIVRESQRRRFKKESLVDDVIKWDKQWRAVRYDLDCISKKRNELNAQLKEIKIKGKKPETNIDPDGSKEANIKEQKQTLVADEADLKEKLAVAEHERDTILKSIGNVLHHTVPVAEDEEQNRVERVWPESGERPAAGGKRLTHVDLLYMIGGVEYSRGVTCAGSRGYYLMGPAVMLNMAIIQYSLRFLSERGYNPIQPPYFMEKDQMAKCAQLDDFDEQLYKVSGDGDKYLIATSEQPICVYHADEWVEEKELPRKYAGFSTNFRKEAGSHGRDQLGIFRVHQFDKIEQFCVTSPDDNASYDMLETMIHNAEEFYQTLGLTYQTISIVSKAMNDAASKKYDLEAWFPAASGGKGEYRELVSASNCTDYQSRKLETRCGVKKMGDTNKRYVHMLNSTLCATTRTICCILETYQREDGVAVPEVLQPYLGMDFLPFVREAPKIKIKSSKKK</sequence>
<keyword evidence="6" id="KW-0648">Protein biosynthesis</keyword>
<feature type="binding site" evidence="9">
    <location>
        <position position="280"/>
    </location>
    <ligand>
        <name>L-serine</name>
        <dbReference type="ChEBI" id="CHEBI:33384"/>
    </ligand>
</feature>
<evidence type="ECO:0000256" key="10">
    <source>
        <dbReference type="PIRSR" id="PIRSR001529-2"/>
    </source>
</evidence>
<dbReference type="GO" id="GO:0006434">
    <property type="term" value="P:seryl-tRNA aminoacylation"/>
    <property type="evidence" value="ECO:0007669"/>
    <property type="project" value="InterPro"/>
</dbReference>
<dbReference type="PIRSF" id="PIRSF001529">
    <property type="entry name" value="Ser-tRNA-synth_IIa"/>
    <property type="match status" value="1"/>
</dbReference>
<feature type="domain" description="Aminoacyl-transfer RNA synthetases class-II family profile" evidence="12">
    <location>
        <begin position="195"/>
        <end position="435"/>
    </location>
</feature>
<dbReference type="InterPro" id="IPR010978">
    <property type="entry name" value="tRNA-bd_arm"/>
</dbReference>
<feature type="site" description="Important for serine binding" evidence="9">
    <location>
        <position position="411"/>
    </location>
</feature>
<dbReference type="PRINTS" id="PR00981">
    <property type="entry name" value="TRNASYNTHSER"/>
</dbReference>
<dbReference type="GO" id="GO:0005524">
    <property type="term" value="F:ATP binding"/>
    <property type="evidence" value="ECO:0007669"/>
    <property type="project" value="UniProtKB-KW"/>
</dbReference>
<dbReference type="Pfam" id="PF00587">
    <property type="entry name" value="tRNA-synt_2b"/>
    <property type="match status" value="1"/>
</dbReference>
<dbReference type="Gene3D" id="3.30.930.10">
    <property type="entry name" value="Bira Bifunctional Protein, Domain 2"/>
    <property type="match status" value="1"/>
</dbReference>
<dbReference type="Proteomes" id="UP000247409">
    <property type="component" value="Unassembled WGS sequence"/>
</dbReference>
<keyword evidence="5 10" id="KW-0067">ATP-binding</keyword>
<dbReference type="PANTHER" id="PTHR11778">
    <property type="entry name" value="SERYL-TRNA SYNTHETASE"/>
    <property type="match status" value="1"/>
</dbReference>
<feature type="binding site" evidence="9">
    <location>
        <position position="409"/>
    </location>
    <ligand>
        <name>L-serine</name>
        <dbReference type="ChEBI" id="CHEBI:33384"/>
    </ligand>
</feature>
<feature type="binding site" evidence="10">
    <location>
        <begin position="373"/>
        <end position="376"/>
    </location>
    <ligand>
        <name>ATP</name>
        <dbReference type="ChEBI" id="CHEBI:30616"/>
    </ligand>
</feature>
<evidence type="ECO:0000256" key="11">
    <source>
        <dbReference type="SAM" id="Coils"/>
    </source>
</evidence>
<dbReference type="FunFam" id="3.30.930.10:FF:000026">
    <property type="entry name" value="Seryl-tRNA synthetase, cytoplasmic"/>
    <property type="match status" value="1"/>
</dbReference>
<accession>A0A2V3IH87</accession>
<evidence type="ECO:0000256" key="3">
    <source>
        <dbReference type="ARBA" id="ARBA00022598"/>
    </source>
</evidence>
<feature type="binding site" evidence="9">
    <location>
        <position position="303"/>
    </location>
    <ligand>
        <name>L-serine</name>
        <dbReference type="ChEBI" id="CHEBI:33384"/>
    </ligand>
</feature>
<dbReference type="EMBL" id="NBIV01000217">
    <property type="protein sequence ID" value="PXF41422.1"/>
    <property type="molecule type" value="Genomic_DNA"/>
</dbReference>
<evidence type="ECO:0000256" key="2">
    <source>
        <dbReference type="ARBA" id="ARBA00012840"/>
    </source>
</evidence>
<evidence type="ECO:0000256" key="4">
    <source>
        <dbReference type="ARBA" id="ARBA00022741"/>
    </source>
</evidence>
<evidence type="ECO:0000256" key="9">
    <source>
        <dbReference type="PIRSR" id="PIRSR001529-1"/>
    </source>
</evidence>
<dbReference type="InterPro" id="IPR042103">
    <property type="entry name" value="SerRS_1_N_sf"/>
</dbReference>
<evidence type="ECO:0000256" key="6">
    <source>
        <dbReference type="ARBA" id="ARBA00022917"/>
    </source>
</evidence>
<evidence type="ECO:0000313" key="13">
    <source>
        <dbReference type="EMBL" id="PXF41422.1"/>
    </source>
</evidence>
<keyword evidence="3 13" id="KW-0436">Ligase</keyword>
<keyword evidence="14" id="KW-1185">Reference proteome</keyword>
<feature type="binding site" evidence="9">
    <location>
        <position position="249"/>
    </location>
    <ligand>
        <name>L-serine</name>
        <dbReference type="ChEBI" id="CHEBI:33384"/>
    </ligand>
</feature>
<feature type="binding site" evidence="10">
    <location>
        <begin position="280"/>
        <end position="282"/>
    </location>
    <ligand>
        <name>ATP</name>
        <dbReference type="ChEBI" id="CHEBI:30616"/>
    </ligand>
</feature>
<gene>
    <name evidence="13" type="ORF">BWQ96_08857</name>
</gene>
<keyword evidence="11" id="KW-0175">Coiled coil</keyword>
<dbReference type="InterPro" id="IPR002314">
    <property type="entry name" value="aa-tRNA-synt_IIb"/>
</dbReference>
<protein>
    <recommendedName>
        <fullName evidence="2">serine--tRNA ligase</fullName>
        <ecNumber evidence="2">6.1.1.11</ecNumber>
    </recommendedName>
    <alternativeName>
        <fullName evidence="8">Seryl-tRNA synthetase</fullName>
    </alternativeName>
</protein>
<evidence type="ECO:0000259" key="12">
    <source>
        <dbReference type="PROSITE" id="PS50862"/>
    </source>
</evidence>
<dbReference type="InterPro" id="IPR006195">
    <property type="entry name" value="aa-tRNA-synth_II"/>
</dbReference>
<reference evidence="13 14" key="1">
    <citation type="journal article" date="2018" name="Mol. Biol. Evol.">
        <title>Analysis of the draft genome of the red seaweed Gracilariopsis chorda provides insights into genome size evolution in Rhodophyta.</title>
        <authorList>
            <person name="Lee J."/>
            <person name="Yang E.C."/>
            <person name="Graf L."/>
            <person name="Yang J.H."/>
            <person name="Qiu H."/>
            <person name="Zel Zion U."/>
            <person name="Chan C.X."/>
            <person name="Stephens T.G."/>
            <person name="Weber A.P.M."/>
            <person name="Boo G.H."/>
            <person name="Boo S.M."/>
            <person name="Kim K.M."/>
            <person name="Shin Y."/>
            <person name="Jung M."/>
            <person name="Lee S.J."/>
            <person name="Yim H.S."/>
            <person name="Lee J.H."/>
            <person name="Bhattacharya D."/>
            <person name="Yoon H.S."/>
        </authorList>
    </citation>
    <scope>NUCLEOTIDE SEQUENCE [LARGE SCALE GENOMIC DNA]</scope>
    <source>
        <strain evidence="13 14">SKKU-2015</strain>
        <tissue evidence="13">Whole body</tissue>
    </source>
</reference>
<dbReference type="CDD" id="cd00770">
    <property type="entry name" value="SerRS_core"/>
    <property type="match status" value="1"/>
</dbReference>
<keyword evidence="7" id="KW-0030">Aminoacyl-tRNA synthetase</keyword>
<dbReference type="AlphaFoldDB" id="A0A2V3IH87"/>
<dbReference type="NCBIfam" id="TIGR00414">
    <property type="entry name" value="serS"/>
    <property type="match status" value="1"/>
</dbReference>
<dbReference type="PROSITE" id="PS50862">
    <property type="entry name" value="AA_TRNA_LIGASE_II"/>
    <property type="match status" value="1"/>
</dbReference>
<dbReference type="InterPro" id="IPR045864">
    <property type="entry name" value="aa-tRNA-synth_II/BPL/LPL"/>
</dbReference>
<evidence type="ECO:0000256" key="5">
    <source>
        <dbReference type="ARBA" id="ARBA00022840"/>
    </source>
</evidence>
<dbReference type="InterPro" id="IPR015866">
    <property type="entry name" value="Ser-tRNA-synth_1_N"/>
</dbReference>
<evidence type="ECO:0000313" key="14">
    <source>
        <dbReference type="Proteomes" id="UP000247409"/>
    </source>
</evidence>
<name>A0A2V3IH87_9FLOR</name>
<dbReference type="GO" id="GO:0004828">
    <property type="term" value="F:serine-tRNA ligase activity"/>
    <property type="evidence" value="ECO:0007669"/>
    <property type="project" value="UniProtKB-EC"/>
</dbReference>
<proteinExistence type="inferred from homology"/>
<comment type="caution">
    <text evidence="13">The sequence shown here is derived from an EMBL/GenBank/DDBJ whole genome shotgun (WGS) entry which is preliminary data.</text>
</comment>
<evidence type="ECO:0000256" key="8">
    <source>
        <dbReference type="ARBA" id="ARBA00031113"/>
    </source>
</evidence>
<dbReference type="STRING" id="448386.A0A2V3IH87"/>
<keyword evidence="4" id="KW-0547">Nucleotide-binding</keyword>
<dbReference type="InterPro" id="IPR002317">
    <property type="entry name" value="Ser-tRNA-ligase_type_1"/>
</dbReference>
<evidence type="ECO:0000256" key="7">
    <source>
        <dbReference type="ARBA" id="ARBA00023146"/>
    </source>
</evidence>
<organism evidence="13 14">
    <name type="scientific">Gracilariopsis chorda</name>
    <dbReference type="NCBI Taxonomy" id="448386"/>
    <lineage>
        <taxon>Eukaryota</taxon>
        <taxon>Rhodophyta</taxon>
        <taxon>Florideophyceae</taxon>
        <taxon>Rhodymeniophycidae</taxon>
        <taxon>Gracilariales</taxon>
        <taxon>Gracilariaceae</taxon>
        <taxon>Gracilariopsis</taxon>
    </lineage>
</organism>
<dbReference type="InterPro" id="IPR033729">
    <property type="entry name" value="SerRS_core"/>
</dbReference>
<dbReference type="OrthoDB" id="10264585at2759"/>
<feature type="coiled-coil region" evidence="11">
    <location>
        <begin position="49"/>
        <end position="111"/>
    </location>
</feature>
<dbReference type="SUPFAM" id="SSF55681">
    <property type="entry name" value="Class II aaRS and biotin synthetases"/>
    <property type="match status" value="1"/>
</dbReference>
<comment type="similarity">
    <text evidence="1">Belongs to the class-II aminoacyl-tRNA synthetase family. Type-1 seryl-tRNA synthetase subfamily.</text>
</comment>
<evidence type="ECO:0000256" key="1">
    <source>
        <dbReference type="ARBA" id="ARBA00010728"/>
    </source>
</evidence>
<feature type="binding site" evidence="10">
    <location>
        <begin position="296"/>
        <end position="299"/>
    </location>
    <ligand>
        <name>ATP</name>
        <dbReference type="ChEBI" id="CHEBI:30616"/>
    </ligand>
</feature>
<dbReference type="Pfam" id="PF02403">
    <property type="entry name" value="Seryl_tRNA_N"/>
    <property type="match status" value="1"/>
</dbReference>
<dbReference type="SUPFAM" id="SSF46589">
    <property type="entry name" value="tRNA-binding arm"/>
    <property type="match status" value="1"/>
</dbReference>